<dbReference type="GO" id="GO:0071986">
    <property type="term" value="C:Ragulator complex"/>
    <property type="evidence" value="ECO:0007669"/>
    <property type="project" value="InterPro"/>
</dbReference>
<dbReference type="GO" id="GO:0071230">
    <property type="term" value="P:cellular response to amino acid stimulus"/>
    <property type="evidence" value="ECO:0007669"/>
    <property type="project" value="InterPro"/>
</dbReference>
<dbReference type="GO" id="GO:0045121">
    <property type="term" value="C:membrane raft"/>
    <property type="evidence" value="ECO:0007669"/>
    <property type="project" value="InterPro"/>
</dbReference>
<keyword evidence="2" id="KW-0519">Myristate</keyword>
<organism evidence="7 8">
    <name type="scientific">Cytospora chrysosperma</name>
    <name type="common">Cytospora canker fungus</name>
    <name type="synonym">Sphaeria chrysosperma</name>
    <dbReference type="NCBI Taxonomy" id="252740"/>
    <lineage>
        <taxon>Eukaryota</taxon>
        <taxon>Fungi</taxon>
        <taxon>Dikarya</taxon>
        <taxon>Ascomycota</taxon>
        <taxon>Pezizomycotina</taxon>
        <taxon>Sordariomycetes</taxon>
        <taxon>Sordariomycetidae</taxon>
        <taxon>Diaporthales</taxon>
        <taxon>Cytosporaceae</taxon>
        <taxon>Cytospora</taxon>
    </lineage>
</organism>
<sequence>MGICASCLPGSRRPDSVTEEDFEPTSPLLFSVPNGMHYGSFAEPQMAQQNDTSEAQREIEALQRVVARTSDNMVDVFETAPPKAPTNPYGNANQEARQTWYHALLSRLGNEEDSASEDESEDEDGEDAAGIQENVPRVKAGPNDALVGTFREAAAAMA</sequence>
<dbReference type="InterPro" id="IPR028209">
    <property type="entry name" value="LAMTOR1/MEH1"/>
</dbReference>
<gene>
    <name evidence="7" type="ORF">VSDG_07813</name>
</gene>
<keyword evidence="8" id="KW-1185">Reference proteome</keyword>
<dbReference type="Pfam" id="PF15454">
    <property type="entry name" value="LAMTOR"/>
    <property type="match status" value="1"/>
</dbReference>
<evidence type="ECO:0000256" key="4">
    <source>
        <dbReference type="ARBA" id="ARBA00023139"/>
    </source>
</evidence>
<dbReference type="AlphaFoldDB" id="A0A423VK03"/>
<evidence type="ECO:0000256" key="3">
    <source>
        <dbReference type="ARBA" id="ARBA00023136"/>
    </source>
</evidence>
<feature type="region of interest" description="Disordered" evidence="6">
    <location>
        <begin position="8"/>
        <end position="28"/>
    </location>
</feature>
<evidence type="ECO:0008006" key="9">
    <source>
        <dbReference type="Google" id="ProtNLM"/>
    </source>
</evidence>
<evidence type="ECO:0000256" key="1">
    <source>
        <dbReference type="ARBA" id="ARBA00004308"/>
    </source>
</evidence>
<comment type="subcellular location">
    <subcellularLocation>
        <location evidence="1">Endomembrane system</location>
    </subcellularLocation>
</comment>
<dbReference type="SMART" id="SM01262">
    <property type="entry name" value="LAMTOR"/>
    <property type="match status" value="1"/>
</dbReference>
<evidence type="ECO:0000256" key="5">
    <source>
        <dbReference type="ARBA" id="ARBA00023288"/>
    </source>
</evidence>
<proteinExistence type="predicted"/>
<accession>A0A423VK03</accession>
<name>A0A423VK03_CYTCH</name>
<protein>
    <recommendedName>
        <fullName evidence="9">Late endosomal/lysosomal adaptor and MAPK and MTOR activator 1</fullName>
    </recommendedName>
</protein>
<comment type="caution">
    <text evidence="7">The sequence shown here is derived from an EMBL/GenBank/DDBJ whole genome shotgun (WGS) entry which is preliminary data.</text>
</comment>
<keyword evidence="4" id="KW-0564">Palmitate</keyword>
<evidence type="ECO:0000256" key="2">
    <source>
        <dbReference type="ARBA" id="ARBA00022707"/>
    </source>
</evidence>
<dbReference type="OrthoDB" id="5299893at2759"/>
<evidence type="ECO:0000313" key="8">
    <source>
        <dbReference type="Proteomes" id="UP000284375"/>
    </source>
</evidence>
<dbReference type="GO" id="GO:0031902">
    <property type="term" value="C:late endosome membrane"/>
    <property type="evidence" value="ECO:0007669"/>
    <property type="project" value="InterPro"/>
</dbReference>
<evidence type="ECO:0000313" key="7">
    <source>
        <dbReference type="EMBL" id="ROV91335.1"/>
    </source>
</evidence>
<keyword evidence="5" id="KW-0449">Lipoprotein</keyword>
<evidence type="ECO:0000256" key="6">
    <source>
        <dbReference type="SAM" id="MobiDB-lite"/>
    </source>
</evidence>
<feature type="compositionally biased region" description="Acidic residues" evidence="6">
    <location>
        <begin position="111"/>
        <end position="127"/>
    </location>
</feature>
<dbReference type="GO" id="GO:0016197">
    <property type="term" value="P:endosomal transport"/>
    <property type="evidence" value="ECO:0007669"/>
    <property type="project" value="InterPro"/>
</dbReference>
<dbReference type="EMBL" id="LJZO01000044">
    <property type="protein sequence ID" value="ROV91335.1"/>
    <property type="molecule type" value="Genomic_DNA"/>
</dbReference>
<feature type="compositionally biased region" description="Polar residues" evidence="6">
    <location>
        <begin position="88"/>
        <end position="97"/>
    </location>
</feature>
<reference evidence="7 8" key="1">
    <citation type="submission" date="2015-09" db="EMBL/GenBank/DDBJ databases">
        <title>Host preference determinants of Valsa canker pathogens revealed by comparative genomics.</title>
        <authorList>
            <person name="Yin Z."/>
            <person name="Huang L."/>
        </authorList>
    </citation>
    <scope>NUCLEOTIDE SEQUENCE [LARGE SCALE GENOMIC DNA]</scope>
    <source>
        <strain evidence="7 8">YSFL</strain>
    </source>
</reference>
<dbReference type="Proteomes" id="UP000284375">
    <property type="component" value="Unassembled WGS sequence"/>
</dbReference>
<feature type="region of interest" description="Disordered" evidence="6">
    <location>
        <begin position="77"/>
        <end position="143"/>
    </location>
</feature>
<dbReference type="GO" id="GO:0032008">
    <property type="term" value="P:positive regulation of TOR signaling"/>
    <property type="evidence" value="ECO:0007669"/>
    <property type="project" value="InterPro"/>
</dbReference>
<dbReference type="GO" id="GO:0043410">
    <property type="term" value="P:positive regulation of MAPK cascade"/>
    <property type="evidence" value="ECO:0007669"/>
    <property type="project" value="InterPro"/>
</dbReference>
<dbReference type="GO" id="GO:0001919">
    <property type="term" value="P:regulation of receptor recycling"/>
    <property type="evidence" value="ECO:0007669"/>
    <property type="project" value="InterPro"/>
</dbReference>
<keyword evidence="3" id="KW-0472">Membrane</keyword>